<dbReference type="AlphaFoldDB" id="A0A6A6WBH4"/>
<evidence type="ECO:0000313" key="3">
    <source>
        <dbReference type="EMBL" id="KAF2759394.1"/>
    </source>
</evidence>
<name>A0A6A6WBH4_9PEZI</name>
<keyword evidence="2" id="KW-0812">Transmembrane</keyword>
<evidence type="ECO:0000313" key="4">
    <source>
        <dbReference type="Proteomes" id="UP000799437"/>
    </source>
</evidence>
<organism evidence="3 4">
    <name type="scientific">Pseudovirgaria hyperparasitica</name>
    <dbReference type="NCBI Taxonomy" id="470096"/>
    <lineage>
        <taxon>Eukaryota</taxon>
        <taxon>Fungi</taxon>
        <taxon>Dikarya</taxon>
        <taxon>Ascomycota</taxon>
        <taxon>Pezizomycotina</taxon>
        <taxon>Dothideomycetes</taxon>
        <taxon>Dothideomycetes incertae sedis</taxon>
        <taxon>Acrospermales</taxon>
        <taxon>Acrospermaceae</taxon>
        <taxon>Pseudovirgaria</taxon>
    </lineage>
</organism>
<evidence type="ECO:0000256" key="2">
    <source>
        <dbReference type="SAM" id="Phobius"/>
    </source>
</evidence>
<feature type="transmembrane region" description="Helical" evidence="2">
    <location>
        <begin position="25"/>
        <end position="49"/>
    </location>
</feature>
<keyword evidence="2" id="KW-1133">Transmembrane helix</keyword>
<evidence type="ECO:0000256" key="1">
    <source>
        <dbReference type="SAM" id="MobiDB-lite"/>
    </source>
</evidence>
<dbReference type="EMBL" id="ML996570">
    <property type="protein sequence ID" value="KAF2759394.1"/>
    <property type="molecule type" value="Genomic_DNA"/>
</dbReference>
<feature type="region of interest" description="Disordered" evidence="1">
    <location>
        <begin position="180"/>
        <end position="201"/>
    </location>
</feature>
<proteinExistence type="predicted"/>
<reference evidence="3" key="1">
    <citation type="journal article" date="2020" name="Stud. Mycol.">
        <title>101 Dothideomycetes genomes: a test case for predicting lifestyles and emergence of pathogens.</title>
        <authorList>
            <person name="Haridas S."/>
            <person name="Albert R."/>
            <person name="Binder M."/>
            <person name="Bloem J."/>
            <person name="Labutti K."/>
            <person name="Salamov A."/>
            <person name="Andreopoulos B."/>
            <person name="Baker S."/>
            <person name="Barry K."/>
            <person name="Bills G."/>
            <person name="Bluhm B."/>
            <person name="Cannon C."/>
            <person name="Castanera R."/>
            <person name="Culley D."/>
            <person name="Daum C."/>
            <person name="Ezra D."/>
            <person name="Gonzalez J."/>
            <person name="Henrissat B."/>
            <person name="Kuo A."/>
            <person name="Liang C."/>
            <person name="Lipzen A."/>
            <person name="Lutzoni F."/>
            <person name="Magnuson J."/>
            <person name="Mondo S."/>
            <person name="Nolan M."/>
            <person name="Ohm R."/>
            <person name="Pangilinan J."/>
            <person name="Park H.-J."/>
            <person name="Ramirez L."/>
            <person name="Alfaro M."/>
            <person name="Sun H."/>
            <person name="Tritt A."/>
            <person name="Yoshinaga Y."/>
            <person name="Zwiers L.-H."/>
            <person name="Turgeon B."/>
            <person name="Goodwin S."/>
            <person name="Spatafora J."/>
            <person name="Crous P."/>
            <person name="Grigoriev I."/>
        </authorList>
    </citation>
    <scope>NUCLEOTIDE SEQUENCE</scope>
    <source>
        <strain evidence="3">CBS 121739</strain>
    </source>
</reference>
<dbReference type="GeneID" id="54482003"/>
<gene>
    <name evidence="3" type="ORF">EJ05DRAFT_344674</name>
</gene>
<dbReference type="Proteomes" id="UP000799437">
    <property type="component" value="Unassembled WGS sequence"/>
</dbReference>
<keyword evidence="2" id="KW-0472">Membrane</keyword>
<dbReference type="RefSeq" id="XP_033601845.1">
    <property type="nucleotide sequence ID" value="XM_033740949.1"/>
</dbReference>
<protein>
    <submittedName>
        <fullName evidence="3">Uncharacterized protein</fullName>
    </submittedName>
</protein>
<keyword evidence="4" id="KW-1185">Reference proteome</keyword>
<sequence length="201" mass="22929">MGRWGWRRWRIRRCWGRWMRRGRAWCFFGIEACVEGCWILPACMANIVWYGMVWHLRVVKSLRTAPLLIIIITPFKAAPHHRSPSPLLPTTTTTTKHANIEGHAVKTPSPTTRSIACGCLHTDIDLYVKLEYGRKRGGGRGRWICICVDRYGSGSGYRYRHRNTTRASGMNDGYARVSSQAKGVKSTYHNPRSVGHSHCTT</sequence>
<accession>A0A6A6WBH4</accession>